<accession>A0ABM8A6I9</accession>
<dbReference type="Pfam" id="PF20680">
    <property type="entry name" value="DUF6817"/>
    <property type="match status" value="1"/>
</dbReference>
<name>A0ABM8A6I9_STRNI</name>
<protein>
    <recommendedName>
        <fullName evidence="2">DUF6817 domain-containing protein</fullName>
    </recommendedName>
</protein>
<evidence type="ECO:0000313" key="3">
    <source>
        <dbReference type="EMBL" id="BDM74262.1"/>
    </source>
</evidence>
<proteinExistence type="predicted"/>
<evidence type="ECO:0000256" key="1">
    <source>
        <dbReference type="SAM" id="MobiDB-lite"/>
    </source>
</evidence>
<evidence type="ECO:0000259" key="2">
    <source>
        <dbReference type="Pfam" id="PF20680"/>
    </source>
</evidence>
<evidence type="ECO:0000313" key="4">
    <source>
        <dbReference type="Proteomes" id="UP001059597"/>
    </source>
</evidence>
<dbReference type="EMBL" id="AP026074">
    <property type="protein sequence ID" value="BDM74262.1"/>
    <property type="molecule type" value="Genomic_DNA"/>
</dbReference>
<sequence>MQRIDPLDDGPSAGGPGRATAWPEIEDFLRARGADRMPHPGGTLLHHLRRVAQLLGDWGADPTVQIAGLCHAAYGTDGFAPTLLDVTERPTLSQLIGERAEALVYLYASCDRGVVYPRFGSDRPVLFRDRCTGQEHTPPEPDLRAFLEITAANELDVLTHHTDLARRHGPSLYRLFTRSYDLLSTAAQEACEHHLGRYADGA</sequence>
<gene>
    <name evidence="3" type="ORF">HEK616_77490</name>
</gene>
<dbReference type="Proteomes" id="UP001059597">
    <property type="component" value="Plasmid SNP1"/>
</dbReference>
<dbReference type="InterPro" id="IPR049202">
    <property type="entry name" value="DUF6817"/>
</dbReference>
<feature type="region of interest" description="Disordered" evidence="1">
    <location>
        <begin position="1"/>
        <end position="20"/>
    </location>
</feature>
<keyword evidence="4" id="KW-1185">Reference proteome</keyword>
<reference evidence="3" key="1">
    <citation type="submission" date="2022-06" db="EMBL/GenBank/DDBJ databases">
        <title>Complete genome sequence of Streptomyces nigrescens HEK616.</title>
        <authorList>
            <person name="Asamizu S."/>
            <person name="Onaka H."/>
        </authorList>
    </citation>
    <scope>NUCLEOTIDE SEQUENCE</scope>
    <source>
        <strain evidence="3">HEK616</strain>
        <plasmid evidence="3">SNP1</plasmid>
    </source>
</reference>
<keyword evidence="3" id="KW-0614">Plasmid</keyword>
<geneLocation type="plasmid" evidence="3 4">
    <name>SNP1</name>
</geneLocation>
<feature type="domain" description="DUF6817" evidence="2">
    <location>
        <begin position="28"/>
        <end position="112"/>
    </location>
</feature>
<dbReference type="RefSeq" id="WP_261957815.1">
    <property type="nucleotide sequence ID" value="NZ_AP026074.1"/>
</dbReference>
<organism evidence="3 4">
    <name type="scientific">Streptomyces nigrescens</name>
    <dbReference type="NCBI Taxonomy" id="1920"/>
    <lineage>
        <taxon>Bacteria</taxon>
        <taxon>Bacillati</taxon>
        <taxon>Actinomycetota</taxon>
        <taxon>Actinomycetes</taxon>
        <taxon>Kitasatosporales</taxon>
        <taxon>Streptomycetaceae</taxon>
        <taxon>Streptomyces</taxon>
    </lineage>
</organism>